<feature type="transmembrane region" description="Helical" evidence="1">
    <location>
        <begin position="101"/>
        <end position="122"/>
    </location>
</feature>
<dbReference type="Proteomes" id="UP000000739">
    <property type="component" value="Chromosome"/>
</dbReference>
<organism evidence="2 3">
    <name type="scientific">Desulfatibacillum aliphaticivorans</name>
    <dbReference type="NCBI Taxonomy" id="218208"/>
    <lineage>
        <taxon>Bacteria</taxon>
        <taxon>Pseudomonadati</taxon>
        <taxon>Thermodesulfobacteriota</taxon>
        <taxon>Desulfobacteria</taxon>
        <taxon>Desulfobacterales</taxon>
        <taxon>Desulfatibacillaceae</taxon>
        <taxon>Desulfatibacillum</taxon>
    </lineage>
</organism>
<keyword evidence="1" id="KW-1133">Transmembrane helix</keyword>
<feature type="transmembrane region" description="Helical" evidence="1">
    <location>
        <begin position="142"/>
        <end position="162"/>
    </location>
</feature>
<accession>B8FGZ1</accession>
<evidence type="ECO:0000256" key="1">
    <source>
        <dbReference type="SAM" id="Phobius"/>
    </source>
</evidence>
<keyword evidence="3" id="KW-1185">Reference proteome</keyword>
<evidence type="ECO:0000313" key="3">
    <source>
        <dbReference type="Proteomes" id="UP000000739"/>
    </source>
</evidence>
<evidence type="ECO:0000313" key="2">
    <source>
        <dbReference type="EMBL" id="ACL02079.1"/>
    </source>
</evidence>
<dbReference type="HOGENOM" id="CLU_1472913_0_0_7"/>
<dbReference type="KEGG" id="dal:Dalk_0370"/>
<gene>
    <name evidence="2" type="ordered locus">Dalk_0370</name>
</gene>
<protein>
    <submittedName>
        <fullName evidence="2">Uncharacterized protein</fullName>
    </submittedName>
</protein>
<sequence>MFCAIEIRMRTTPPETIFSKKGSLVQIDCPRCQAPIDVNDLEENAYCKNCGAALAIEMGGAGFALVSSGKEEEDVPIIPEEEQEPDPIHDRVLSDHTKWRVGAVFTALFGLTVLGCAVYSAIREYSEKGMWGLTRGNEAVFLWVIIAISAFMLVGAGIVYLISRSETKKYLKTLEAKKMGAKS</sequence>
<name>B8FGZ1_DESAL</name>
<keyword evidence="1" id="KW-0472">Membrane</keyword>
<reference evidence="2 3" key="1">
    <citation type="journal article" date="2012" name="Environ. Microbiol.">
        <title>The genome sequence of Desulfatibacillum alkenivorans AK-01: a blueprint for anaerobic alkane oxidation.</title>
        <authorList>
            <person name="Callaghan A.V."/>
            <person name="Morris B.E."/>
            <person name="Pereira I.A."/>
            <person name="McInerney M.J."/>
            <person name="Austin R.N."/>
            <person name="Groves J.T."/>
            <person name="Kukor J.J."/>
            <person name="Suflita J.M."/>
            <person name="Young L.Y."/>
            <person name="Zylstra G.J."/>
            <person name="Wawrik B."/>
        </authorList>
    </citation>
    <scope>NUCLEOTIDE SEQUENCE [LARGE SCALE GENOMIC DNA]</scope>
    <source>
        <strain evidence="2 3">AK-01</strain>
    </source>
</reference>
<dbReference type="EMBL" id="CP001322">
    <property type="protein sequence ID" value="ACL02079.1"/>
    <property type="molecule type" value="Genomic_DNA"/>
</dbReference>
<keyword evidence="1" id="KW-0812">Transmembrane</keyword>
<proteinExistence type="predicted"/>
<dbReference type="AlphaFoldDB" id="B8FGZ1"/>